<dbReference type="SMART" id="SM00382">
    <property type="entry name" value="AAA"/>
    <property type="match status" value="1"/>
</dbReference>
<dbReference type="PANTHER" id="PTHR42759">
    <property type="entry name" value="MOXR FAMILY PROTEIN"/>
    <property type="match status" value="1"/>
</dbReference>
<sequence length="328" mass="34333">MDQTMPKTDASDAATAFRQARDWLATRLIGRQALIDRLMIALLTGGHVLIEGAPGLAKTRAIRLFAQCVSADFVRIQATPDLLPADLTGTTVFRPETGVFEFVEGPLFSNVVLMDEVNRAPPKVQSALLEAMGEGQITAGGVTRRLARPFLVAATQNPIEHEGTYPLPEAQLDRFLFFVEIPMPAAQEERSILDLALGEAAGEDGPSAPAISPGDLAAAQAAVSAVHVAPAVRDYIVRLVAATRGEGAGGAAAGDIEHAASPRGTIGLAQAAQAAAWLTGRDHVLPSDVRDLAVDVLSGRIGLTYRARAEGQTAQAVIAAIAERVAVS</sequence>
<accession>A0A2G1QMN7</accession>
<dbReference type="InterPro" id="IPR011703">
    <property type="entry name" value="ATPase_AAA-3"/>
</dbReference>
<feature type="domain" description="AAA+ ATPase" evidence="1">
    <location>
        <begin position="44"/>
        <end position="187"/>
    </location>
</feature>
<dbReference type="Pfam" id="PF07726">
    <property type="entry name" value="AAA_3"/>
    <property type="match status" value="1"/>
</dbReference>
<evidence type="ECO:0000313" key="2">
    <source>
        <dbReference type="EMBL" id="PHP66762.1"/>
    </source>
</evidence>
<dbReference type="PIRSF" id="PIRSF002849">
    <property type="entry name" value="AAA_ATPase_chaperone_MoxR_prd"/>
    <property type="match status" value="1"/>
</dbReference>
<dbReference type="AlphaFoldDB" id="A0A2G1QMN7"/>
<dbReference type="InterPro" id="IPR041628">
    <property type="entry name" value="ChlI/MoxR_AAA_lid"/>
</dbReference>
<protein>
    <submittedName>
        <fullName evidence="2">AAA family ATPase</fullName>
    </submittedName>
</protein>
<dbReference type="OrthoDB" id="9808397at2"/>
<organism evidence="2 3">
    <name type="scientific">Zhengella mangrovi</name>
    <dbReference type="NCBI Taxonomy" id="1982044"/>
    <lineage>
        <taxon>Bacteria</taxon>
        <taxon>Pseudomonadati</taxon>
        <taxon>Pseudomonadota</taxon>
        <taxon>Alphaproteobacteria</taxon>
        <taxon>Hyphomicrobiales</taxon>
        <taxon>Notoacmeibacteraceae</taxon>
        <taxon>Zhengella</taxon>
    </lineage>
</organism>
<dbReference type="InterPro" id="IPR003593">
    <property type="entry name" value="AAA+_ATPase"/>
</dbReference>
<dbReference type="Gene3D" id="3.40.50.300">
    <property type="entry name" value="P-loop containing nucleotide triphosphate hydrolases"/>
    <property type="match status" value="1"/>
</dbReference>
<dbReference type="SUPFAM" id="SSF52540">
    <property type="entry name" value="P-loop containing nucleoside triphosphate hydrolases"/>
    <property type="match status" value="1"/>
</dbReference>
<dbReference type="Pfam" id="PF17863">
    <property type="entry name" value="AAA_lid_2"/>
    <property type="match status" value="1"/>
</dbReference>
<keyword evidence="3" id="KW-1185">Reference proteome</keyword>
<dbReference type="EMBL" id="PDVP01000006">
    <property type="protein sequence ID" value="PHP66762.1"/>
    <property type="molecule type" value="Genomic_DNA"/>
</dbReference>
<dbReference type="Proteomes" id="UP000221168">
    <property type="component" value="Unassembled WGS sequence"/>
</dbReference>
<gene>
    <name evidence="2" type="ORF">CSC94_11675</name>
</gene>
<dbReference type="Gene3D" id="1.10.8.80">
    <property type="entry name" value="Magnesium chelatase subunit I, C-Terminal domain"/>
    <property type="match status" value="1"/>
</dbReference>
<proteinExistence type="predicted"/>
<name>A0A2G1QMN7_9HYPH</name>
<reference evidence="2 3" key="1">
    <citation type="submission" date="2017-10" db="EMBL/GenBank/DDBJ databases">
        <title>Sedimentibacterium mangrovi gen. nov., sp. nov., a novel member of family Phyllobacteriacea isolated from mangrove sediment.</title>
        <authorList>
            <person name="Liao H."/>
            <person name="Tian Y."/>
        </authorList>
    </citation>
    <scope>NUCLEOTIDE SEQUENCE [LARGE SCALE GENOMIC DNA]</scope>
    <source>
        <strain evidence="2 3">X9-2-2</strain>
    </source>
</reference>
<dbReference type="GO" id="GO:0005524">
    <property type="term" value="F:ATP binding"/>
    <property type="evidence" value="ECO:0007669"/>
    <property type="project" value="InterPro"/>
</dbReference>
<dbReference type="PANTHER" id="PTHR42759:SF1">
    <property type="entry name" value="MAGNESIUM-CHELATASE SUBUNIT CHLD"/>
    <property type="match status" value="1"/>
</dbReference>
<dbReference type="InterPro" id="IPR050764">
    <property type="entry name" value="CbbQ/NirQ/NorQ/GpvN"/>
</dbReference>
<dbReference type="InterPro" id="IPR027417">
    <property type="entry name" value="P-loop_NTPase"/>
</dbReference>
<evidence type="ECO:0000313" key="3">
    <source>
        <dbReference type="Proteomes" id="UP000221168"/>
    </source>
</evidence>
<comment type="caution">
    <text evidence="2">The sequence shown here is derived from an EMBL/GenBank/DDBJ whole genome shotgun (WGS) entry which is preliminary data.</text>
</comment>
<dbReference type="GO" id="GO:0016887">
    <property type="term" value="F:ATP hydrolysis activity"/>
    <property type="evidence" value="ECO:0007669"/>
    <property type="project" value="InterPro"/>
</dbReference>
<evidence type="ECO:0000259" key="1">
    <source>
        <dbReference type="SMART" id="SM00382"/>
    </source>
</evidence>